<comment type="caution">
    <text evidence="2">The sequence shown here is derived from an EMBL/GenBank/DDBJ whole genome shotgun (WGS) entry which is preliminary data.</text>
</comment>
<protein>
    <submittedName>
        <fullName evidence="2">Uncharacterized protein</fullName>
    </submittedName>
</protein>
<evidence type="ECO:0000256" key="1">
    <source>
        <dbReference type="SAM" id="MobiDB-lite"/>
    </source>
</evidence>
<sequence length="150" mass="17316">MDEKQYYTLLHGSGQLHPGTNLLYIPKTGKSIEERSQNRICAPPQLNPDYLPSKSVRRPGKLPETRGGPQIDPSAATKILPGVFGKKAKNQTVNNYGGSGQRQPSQQQHYYRPPPPPPPEYYTEPRRQYYRPRQRGGRVFPKRRTKKWYR</sequence>
<feature type="region of interest" description="Disordered" evidence="1">
    <location>
        <begin position="35"/>
        <end position="150"/>
    </location>
</feature>
<evidence type="ECO:0000313" key="2">
    <source>
        <dbReference type="EMBL" id="CAB3977394.1"/>
    </source>
</evidence>
<dbReference type="EMBL" id="CACRXK020000045">
    <property type="protein sequence ID" value="CAB3977394.1"/>
    <property type="molecule type" value="Genomic_DNA"/>
</dbReference>
<accession>A0A6S7FDM0</accession>
<keyword evidence="3" id="KW-1185">Reference proteome</keyword>
<name>A0A6S7FDM0_PARCT</name>
<gene>
    <name evidence="2" type="ORF">PACLA_8A017169</name>
</gene>
<dbReference type="AlphaFoldDB" id="A0A6S7FDM0"/>
<organism evidence="2 3">
    <name type="scientific">Paramuricea clavata</name>
    <name type="common">Red gorgonian</name>
    <name type="synonym">Violescent sea-whip</name>
    <dbReference type="NCBI Taxonomy" id="317549"/>
    <lineage>
        <taxon>Eukaryota</taxon>
        <taxon>Metazoa</taxon>
        <taxon>Cnidaria</taxon>
        <taxon>Anthozoa</taxon>
        <taxon>Octocorallia</taxon>
        <taxon>Malacalcyonacea</taxon>
        <taxon>Plexauridae</taxon>
        <taxon>Paramuricea</taxon>
    </lineage>
</organism>
<feature type="compositionally biased region" description="Low complexity" evidence="1">
    <location>
        <begin position="101"/>
        <end position="111"/>
    </location>
</feature>
<feature type="compositionally biased region" description="Basic residues" evidence="1">
    <location>
        <begin position="128"/>
        <end position="150"/>
    </location>
</feature>
<proteinExistence type="predicted"/>
<dbReference type="Proteomes" id="UP001152795">
    <property type="component" value="Unassembled WGS sequence"/>
</dbReference>
<reference evidence="2" key="1">
    <citation type="submission" date="2020-04" db="EMBL/GenBank/DDBJ databases">
        <authorList>
            <person name="Alioto T."/>
            <person name="Alioto T."/>
            <person name="Gomez Garrido J."/>
        </authorList>
    </citation>
    <scope>NUCLEOTIDE SEQUENCE</scope>
    <source>
        <strain evidence="2">A484AB</strain>
    </source>
</reference>
<evidence type="ECO:0000313" key="3">
    <source>
        <dbReference type="Proteomes" id="UP001152795"/>
    </source>
</evidence>